<dbReference type="AlphaFoldDB" id="A0A841GGN7"/>
<dbReference type="NCBIfam" id="TIGR02451">
    <property type="entry name" value="anti_sig_ChrR"/>
    <property type="match status" value="1"/>
</dbReference>
<dbReference type="SUPFAM" id="SSF51182">
    <property type="entry name" value="RmlC-like cupins"/>
    <property type="match status" value="1"/>
</dbReference>
<evidence type="ECO:0000259" key="1">
    <source>
        <dbReference type="Pfam" id="PF12973"/>
    </source>
</evidence>
<dbReference type="Gene3D" id="2.60.120.10">
    <property type="entry name" value="Jelly Rolls"/>
    <property type="match status" value="1"/>
</dbReference>
<sequence length="218" mass="23849">MINFHPDNALLAAYAADTLPLSMTLAVAIHVEFCPACAQRVADFERRLAESVLIAEPADAPAEPAFDDMLSYILAQPAEPLALPAAEPAIEINGQSFWLPRALRHIGRQNWQQMGDIGRSRLLLDEASSGRASLMFLSAGASVPQHTHKGMELTLPISGAFRDELGEYIPGDFILRDSRIAHQPRSKEGCLCFALLDAPVQFTQGLPRILNNFGDLLY</sequence>
<protein>
    <submittedName>
        <fullName evidence="2">Putative transcriptional regulator</fullName>
    </submittedName>
</protein>
<proteinExistence type="predicted"/>
<dbReference type="Gene3D" id="1.10.10.1320">
    <property type="entry name" value="Anti-sigma factor, zinc-finger domain"/>
    <property type="match status" value="1"/>
</dbReference>
<dbReference type="InterPro" id="IPR014710">
    <property type="entry name" value="RmlC-like_jellyroll"/>
</dbReference>
<evidence type="ECO:0000313" key="3">
    <source>
        <dbReference type="Proteomes" id="UP000585721"/>
    </source>
</evidence>
<dbReference type="InterPro" id="IPR041916">
    <property type="entry name" value="Anti_sigma_zinc_sf"/>
</dbReference>
<keyword evidence="3" id="KW-1185">Reference proteome</keyword>
<name>A0A841GGN7_9GAMM</name>
<dbReference type="CDD" id="cd20301">
    <property type="entry name" value="cupin_ChrR"/>
    <property type="match status" value="1"/>
</dbReference>
<gene>
    <name evidence="2" type="ORF">HNR75_000286</name>
</gene>
<feature type="domain" description="ChrR-like cupin" evidence="1">
    <location>
        <begin position="103"/>
        <end position="194"/>
    </location>
</feature>
<dbReference type="InterPro" id="IPR011051">
    <property type="entry name" value="RmlC_Cupin_sf"/>
</dbReference>
<organism evidence="2 3">
    <name type="scientific">Tolumonas osonensis</name>
    <dbReference type="NCBI Taxonomy" id="675874"/>
    <lineage>
        <taxon>Bacteria</taxon>
        <taxon>Pseudomonadati</taxon>
        <taxon>Pseudomonadota</taxon>
        <taxon>Gammaproteobacteria</taxon>
        <taxon>Aeromonadales</taxon>
        <taxon>Aeromonadaceae</taxon>
        <taxon>Tolumonas</taxon>
    </lineage>
</organism>
<dbReference type="Pfam" id="PF12973">
    <property type="entry name" value="Cupin_7"/>
    <property type="match status" value="1"/>
</dbReference>
<accession>A0A841GGN7</accession>
<dbReference type="EMBL" id="JACHGR010000001">
    <property type="protein sequence ID" value="MBB6054421.1"/>
    <property type="molecule type" value="Genomic_DNA"/>
</dbReference>
<comment type="caution">
    <text evidence="2">The sequence shown here is derived from an EMBL/GenBank/DDBJ whole genome shotgun (WGS) entry which is preliminary data.</text>
</comment>
<dbReference type="InterPro" id="IPR025979">
    <property type="entry name" value="ChrR-like_cupin_dom"/>
</dbReference>
<dbReference type="Proteomes" id="UP000585721">
    <property type="component" value="Unassembled WGS sequence"/>
</dbReference>
<dbReference type="InterPro" id="IPR012807">
    <property type="entry name" value="Anti-sigma_ChrR"/>
</dbReference>
<reference evidence="2 3" key="1">
    <citation type="submission" date="2020-08" db="EMBL/GenBank/DDBJ databases">
        <title>Genomic Encyclopedia of Type Strains, Phase IV (KMG-IV): sequencing the most valuable type-strain genomes for metagenomic binning, comparative biology and taxonomic classification.</title>
        <authorList>
            <person name="Goeker M."/>
        </authorList>
    </citation>
    <scope>NUCLEOTIDE SEQUENCE [LARGE SCALE GENOMIC DNA]</scope>
    <source>
        <strain evidence="2 3">DSM 22975</strain>
    </source>
</reference>
<dbReference type="RefSeq" id="WP_188025231.1">
    <property type="nucleotide sequence ID" value="NZ_JACHGR010000001.1"/>
</dbReference>
<evidence type="ECO:0000313" key="2">
    <source>
        <dbReference type="EMBL" id="MBB6054421.1"/>
    </source>
</evidence>